<evidence type="ECO:0000313" key="4">
    <source>
        <dbReference type="Proteomes" id="UP001385951"/>
    </source>
</evidence>
<evidence type="ECO:0000259" key="2">
    <source>
        <dbReference type="Pfam" id="PF20151"/>
    </source>
</evidence>
<organism evidence="3 4">
    <name type="scientific">Cerrena zonata</name>
    <dbReference type="NCBI Taxonomy" id="2478898"/>
    <lineage>
        <taxon>Eukaryota</taxon>
        <taxon>Fungi</taxon>
        <taxon>Dikarya</taxon>
        <taxon>Basidiomycota</taxon>
        <taxon>Agaricomycotina</taxon>
        <taxon>Agaricomycetes</taxon>
        <taxon>Polyporales</taxon>
        <taxon>Cerrenaceae</taxon>
        <taxon>Cerrena</taxon>
    </lineage>
</organism>
<feature type="transmembrane region" description="Helical" evidence="1">
    <location>
        <begin position="59"/>
        <end position="79"/>
    </location>
</feature>
<feature type="transmembrane region" description="Helical" evidence="1">
    <location>
        <begin position="162"/>
        <end position="185"/>
    </location>
</feature>
<gene>
    <name evidence="3" type="ORF">QCA50_014269</name>
</gene>
<sequence length="315" mass="35596">MNATDDPFLYLPHHLSLELLAARYLFIAVAASWLWDCLLSLSDDIRMVEKCGFKLPDMVYFSSRVLTCAYIILAVLFIATPISHCHSMVKAIGWTASFSVAFNNILFFIRVRGVYYRERRVCMGFLVLWFITLSTFTAPFSFTAANIATTSYCVVAEVDTFVASGVVGTALYDTVVFLAISYRLVSISIGRSWTDKLRNFVQSKDLAAVSYILWSTGLFYYIPVITMNVFSLIILLMPSVPMTYKSMCPIPEIVLQNILTCRVFRDLKLGYIYNDPANVPTQQTLSIQFAHRARGGEYIDTEEALNSVTTEEESF</sequence>
<keyword evidence="1" id="KW-0812">Transmembrane</keyword>
<keyword evidence="4" id="KW-1185">Reference proteome</keyword>
<comment type="caution">
    <text evidence="3">The sequence shown here is derived from an EMBL/GenBank/DDBJ whole genome shotgun (WGS) entry which is preliminary data.</text>
</comment>
<dbReference type="AlphaFoldDB" id="A0AAW0FSE5"/>
<dbReference type="InterPro" id="IPR045340">
    <property type="entry name" value="DUF6533"/>
</dbReference>
<feature type="domain" description="DUF6533" evidence="2">
    <location>
        <begin position="24"/>
        <end position="68"/>
    </location>
</feature>
<accession>A0AAW0FSE5</accession>
<proteinExistence type="predicted"/>
<keyword evidence="1" id="KW-1133">Transmembrane helix</keyword>
<dbReference type="Proteomes" id="UP001385951">
    <property type="component" value="Unassembled WGS sequence"/>
</dbReference>
<keyword evidence="1" id="KW-0472">Membrane</keyword>
<name>A0AAW0FSE5_9APHY</name>
<feature type="transmembrane region" description="Helical" evidence="1">
    <location>
        <begin position="91"/>
        <end position="109"/>
    </location>
</feature>
<feature type="transmembrane region" description="Helical" evidence="1">
    <location>
        <begin position="206"/>
        <end position="237"/>
    </location>
</feature>
<dbReference type="Pfam" id="PF20151">
    <property type="entry name" value="DUF6533"/>
    <property type="match status" value="1"/>
</dbReference>
<feature type="transmembrane region" description="Helical" evidence="1">
    <location>
        <begin position="20"/>
        <end position="39"/>
    </location>
</feature>
<protein>
    <recommendedName>
        <fullName evidence="2">DUF6533 domain-containing protein</fullName>
    </recommendedName>
</protein>
<evidence type="ECO:0000313" key="3">
    <source>
        <dbReference type="EMBL" id="KAK7682469.1"/>
    </source>
</evidence>
<feature type="transmembrane region" description="Helical" evidence="1">
    <location>
        <begin position="121"/>
        <end position="142"/>
    </location>
</feature>
<evidence type="ECO:0000256" key="1">
    <source>
        <dbReference type="SAM" id="Phobius"/>
    </source>
</evidence>
<reference evidence="3 4" key="1">
    <citation type="submission" date="2022-09" db="EMBL/GenBank/DDBJ databases">
        <authorList>
            <person name="Palmer J.M."/>
        </authorList>
    </citation>
    <scope>NUCLEOTIDE SEQUENCE [LARGE SCALE GENOMIC DNA]</scope>
    <source>
        <strain evidence="3 4">DSM 7382</strain>
    </source>
</reference>
<dbReference type="EMBL" id="JASBNA010000035">
    <property type="protein sequence ID" value="KAK7682469.1"/>
    <property type="molecule type" value="Genomic_DNA"/>
</dbReference>